<keyword evidence="3" id="KW-0732">Signal</keyword>
<proteinExistence type="inferred from homology"/>
<comment type="caution">
    <text evidence="7">The sequence shown here is derived from an EMBL/GenBank/DDBJ whole genome shotgun (WGS) entry which is preliminary data.</text>
</comment>
<dbReference type="Proteomes" id="UP000183031">
    <property type="component" value="Unassembled WGS sequence"/>
</dbReference>
<keyword evidence="4" id="KW-0281">Fimbrium</keyword>
<dbReference type="Pfam" id="PF00419">
    <property type="entry name" value="Fimbrial"/>
    <property type="match status" value="1"/>
</dbReference>
<dbReference type="PANTHER" id="PTHR33420">
    <property type="entry name" value="FIMBRIAL SUBUNIT ELFA-RELATED"/>
    <property type="match status" value="1"/>
</dbReference>
<sequence>MGMTHETGRHRRGLCGAIELKYYGALFGLMLMAPITLGTAVWLLPPAQAAVDNWDVEGANGTLYVHGALTESACRLEMTSAHQDIALGETGAGRLRTVGARGEPIRFELRLEDCLRSPAGSRDERTGGLTWADNQPAVTVSFRATRDADNPQLVKVQGVSGLGLRMENAQGEDVRLGSRGQPLLLTPGQNTLSYTITPERTPATLMAGSYRAVVDFHLSYD</sequence>
<gene>
    <name evidence="7" type="ORF">SAMN02927935_03072</name>
</gene>
<dbReference type="PANTHER" id="PTHR33420:SF3">
    <property type="entry name" value="FIMBRIAL SUBUNIT ELFA"/>
    <property type="match status" value="1"/>
</dbReference>
<name>A0A1G5K0W2_9GAMM</name>
<feature type="domain" description="Fimbrial-type adhesion" evidence="6">
    <location>
        <begin position="67"/>
        <end position="221"/>
    </location>
</feature>
<keyword evidence="5" id="KW-1133">Transmembrane helix</keyword>
<dbReference type="InterPro" id="IPR036937">
    <property type="entry name" value="Adhesion_dom_fimbrial_sf"/>
</dbReference>
<dbReference type="InterPro" id="IPR000259">
    <property type="entry name" value="Adhesion_dom_fimbrial"/>
</dbReference>
<evidence type="ECO:0000256" key="1">
    <source>
        <dbReference type="ARBA" id="ARBA00004561"/>
    </source>
</evidence>
<dbReference type="Gene3D" id="2.60.40.1090">
    <property type="entry name" value="Fimbrial-type adhesion domain"/>
    <property type="match status" value="1"/>
</dbReference>
<evidence type="ECO:0000256" key="4">
    <source>
        <dbReference type="ARBA" id="ARBA00023263"/>
    </source>
</evidence>
<comment type="subcellular location">
    <subcellularLocation>
        <location evidence="1">Fimbrium</location>
    </subcellularLocation>
</comment>
<evidence type="ECO:0000256" key="2">
    <source>
        <dbReference type="ARBA" id="ARBA00006671"/>
    </source>
</evidence>
<accession>A0A1G5K0W2</accession>
<feature type="transmembrane region" description="Helical" evidence="5">
    <location>
        <begin position="20"/>
        <end position="44"/>
    </location>
</feature>
<evidence type="ECO:0000259" key="6">
    <source>
        <dbReference type="Pfam" id="PF00419"/>
    </source>
</evidence>
<comment type="similarity">
    <text evidence="2">Belongs to the fimbrial protein family.</text>
</comment>
<reference evidence="7 8" key="1">
    <citation type="submission" date="2016-10" db="EMBL/GenBank/DDBJ databases">
        <authorList>
            <person name="Varghese N."/>
            <person name="Submissions S."/>
        </authorList>
    </citation>
    <scope>NUCLEOTIDE SEQUENCE [LARGE SCALE GENOMIC DNA]</scope>
    <source>
        <strain evidence="7 8">CGMCC 1.6853</strain>
    </source>
</reference>
<keyword evidence="8" id="KW-1185">Reference proteome</keyword>
<dbReference type="RefSeq" id="WP_139182605.1">
    <property type="nucleotide sequence ID" value="NZ_CBCSIN010000011.1"/>
</dbReference>
<evidence type="ECO:0000313" key="8">
    <source>
        <dbReference type="Proteomes" id="UP000183031"/>
    </source>
</evidence>
<protein>
    <submittedName>
        <fullName evidence="7">Pilin (Type 1 fimbria component protein)</fullName>
    </submittedName>
</protein>
<keyword evidence="5" id="KW-0472">Membrane</keyword>
<organism evidence="7 8">
    <name type="scientific">Serratia nematodiphila</name>
    <dbReference type="NCBI Taxonomy" id="458197"/>
    <lineage>
        <taxon>Bacteria</taxon>
        <taxon>Pseudomonadati</taxon>
        <taxon>Pseudomonadota</taxon>
        <taxon>Gammaproteobacteria</taxon>
        <taxon>Enterobacterales</taxon>
        <taxon>Yersiniaceae</taxon>
        <taxon>Serratia</taxon>
    </lineage>
</organism>
<evidence type="ECO:0000256" key="5">
    <source>
        <dbReference type="SAM" id="Phobius"/>
    </source>
</evidence>
<keyword evidence="5" id="KW-0812">Transmembrane</keyword>
<dbReference type="SUPFAM" id="SSF49401">
    <property type="entry name" value="Bacterial adhesins"/>
    <property type="match status" value="1"/>
</dbReference>
<dbReference type="InterPro" id="IPR008966">
    <property type="entry name" value="Adhesion_dom_sf"/>
</dbReference>
<evidence type="ECO:0000313" key="7">
    <source>
        <dbReference type="EMBL" id="SCY94216.1"/>
    </source>
</evidence>
<dbReference type="EMBL" id="FMUT01000008">
    <property type="protein sequence ID" value="SCY94216.1"/>
    <property type="molecule type" value="Genomic_DNA"/>
</dbReference>
<dbReference type="InterPro" id="IPR050263">
    <property type="entry name" value="Bact_Fimbrial_Adh_Pro"/>
</dbReference>
<evidence type="ECO:0000256" key="3">
    <source>
        <dbReference type="ARBA" id="ARBA00022729"/>
    </source>
</evidence>